<dbReference type="Pfam" id="PF02163">
    <property type="entry name" value="Peptidase_M50"/>
    <property type="match status" value="1"/>
</dbReference>
<dbReference type="InterPro" id="IPR041489">
    <property type="entry name" value="PDZ_6"/>
</dbReference>
<dbReference type="InterPro" id="IPR036034">
    <property type="entry name" value="PDZ_sf"/>
</dbReference>
<dbReference type="Pfam" id="PF17820">
    <property type="entry name" value="PDZ_6"/>
    <property type="match status" value="1"/>
</dbReference>
<comment type="caution">
    <text evidence="14">The sequence shown here is derived from an EMBL/GenBank/DDBJ whole genome shotgun (WGS) entry which is preliminary data.</text>
</comment>
<evidence type="ECO:0000256" key="10">
    <source>
        <dbReference type="ARBA" id="ARBA00023136"/>
    </source>
</evidence>
<dbReference type="GO" id="GO:0006508">
    <property type="term" value="P:proteolysis"/>
    <property type="evidence" value="ECO:0007669"/>
    <property type="project" value="UniProtKB-KW"/>
</dbReference>
<comment type="subcellular location">
    <subcellularLocation>
        <location evidence="2">Membrane</location>
        <topology evidence="2">Multi-pass membrane protein</topology>
    </subcellularLocation>
</comment>
<dbReference type="PANTHER" id="PTHR42837">
    <property type="entry name" value="REGULATOR OF SIGMA-E PROTEASE RSEP"/>
    <property type="match status" value="1"/>
</dbReference>
<evidence type="ECO:0000256" key="3">
    <source>
        <dbReference type="ARBA" id="ARBA00007931"/>
    </source>
</evidence>
<evidence type="ECO:0000259" key="12">
    <source>
        <dbReference type="Pfam" id="PF02163"/>
    </source>
</evidence>
<evidence type="ECO:0000313" key="14">
    <source>
        <dbReference type="EMBL" id="MSS84695.1"/>
    </source>
</evidence>
<feature type="domain" description="Peptidase M50" evidence="12">
    <location>
        <begin position="9"/>
        <end position="352"/>
    </location>
</feature>
<dbReference type="InterPro" id="IPR008915">
    <property type="entry name" value="Peptidase_M50"/>
</dbReference>
<evidence type="ECO:0000256" key="8">
    <source>
        <dbReference type="ARBA" id="ARBA00022989"/>
    </source>
</evidence>
<reference evidence="14 15" key="1">
    <citation type="submission" date="2019-08" db="EMBL/GenBank/DDBJ databases">
        <title>In-depth cultivation of the pig gut microbiome towards novel bacterial diversity and tailored functional studies.</title>
        <authorList>
            <person name="Wylensek D."/>
            <person name="Hitch T.C.A."/>
            <person name="Clavel T."/>
        </authorList>
    </citation>
    <scope>NUCLEOTIDE SEQUENCE [LARGE SCALE GENOMIC DNA]</scope>
    <source>
        <strain evidence="14 15">WB03_NA08</strain>
    </source>
</reference>
<feature type="transmembrane region" description="Helical" evidence="11">
    <location>
        <begin position="376"/>
        <end position="397"/>
    </location>
</feature>
<keyword evidence="10 11" id="KW-0472">Membrane</keyword>
<evidence type="ECO:0000256" key="5">
    <source>
        <dbReference type="ARBA" id="ARBA00022692"/>
    </source>
</evidence>
<keyword evidence="5 11" id="KW-0812">Transmembrane</keyword>
<dbReference type="Gene3D" id="2.30.42.10">
    <property type="match status" value="1"/>
</dbReference>
<evidence type="ECO:0000256" key="1">
    <source>
        <dbReference type="ARBA" id="ARBA00001947"/>
    </source>
</evidence>
<evidence type="ECO:0000256" key="6">
    <source>
        <dbReference type="ARBA" id="ARBA00022801"/>
    </source>
</evidence>
<dbReference type="CDD" id="cd05709">
    <property type="entry name" value="S2P-M50"/>
    <property type="match status" value="1"/>
</dbReference>
<keyword evidence="8 11" id="KW-1133">Transmembrane helix</keyword>
<dbReference type="CDD" id="cd23081">
    <property type="entry name" value="cpPDZ_EcRseP-like"/>
    <property type="match status" value="1"/>
</dbReference>
<keyword evidence="15" id="KW-1185">Reference proteome</keyword>
<dbReference type="AlphaFoldDB" id="A0A6N7W5V7"/>
<keyword evidence="9 14" id="KW-0482">Metalloprotease</keyword>
<evidence type="ECO:0000313" key="15">
    <source>
        <dbReference type="Proteomes" id="UP000470875"/>
    </source>
</evidence>
<feature type="transmembrane region" description="Helical" evidence="11">
    <location>
        <begin position="124"/>
        <end position="147"/>
    </location>
</feature>
<dbReference type="GO" id="GO:0004222">
    <property type="term" value="F:metalloendopeptidase activity"/>
    <property type="evidence" value="ECO:0007669"/>
    <property type="project" value="InterPro"/>
</dbReference>
<protein>
    <submittedName>
        <fullName evidence="14">RIP metalloprotease</fullName>
    </submittedName>
</protein>
<evidence type="ECO:0000256" key="2">
    <source>
        <dbReference type="ARBA" id="ARBA00004141"/>
    </source>
</evidence>
<sequence>MYLLGLLILVVGLVISVALHEIGHMVPAKKFGAMVPEYYVGFGPTLYSKRVGQTRYGIKAIPLGGYVRILGMFPPPTTQPKANARGQLTLADQAREQSAEELAAAREDGIHGKPFYELRTYQKLIIMCGGPVMNLVLAVLLTLVIVLGIGWREATTTVAEVSEAGPAAVAGVQPGDTVVAWNGQETPDWESVRQAVGSSTEHAGELTVIREGQTRTITVTPEVVDGVGRLGILAEETRVRGGFGDAAESTWQMLTGTASALVNLPVSLWNLATGLFSDTPRDPNGALSVVGVARVAGEITAAPSDGGWHLADRAALLLSLLASLNIALFVFNLIPLPPLDGGHIAGAAWGGLKNGWARMRGKPRPVPVDTARLVPLSYGVFVVLMGLTLLLVIADFVKPLRLFG</sequence>
<evidence type="ECO:0000259" key="13">
    <source>
        <dbReference type="Pfam" id="PF17820"/>
    </source>
</evidence>
<evidence type="ECO:0000256" key="7">
    <source>
        <dbReference type="ARBA" id="ARBA00022833"/>
    </source>
</evidence>
<name>A0A6N7W5V7_9ACTO</name>
<dbReference type="EMBL" id="VULO01000009">
    <property type="protein sequence ID" value="MSS84695.1"/>
    <property type="molecule type" value="Genomic_DNA"/>
</dbReference>
<evidence type="ECO:0000256" key="11">
    <source>
        <dbReference type="SAM" id="Phobius"/>
    </source>
</evidence>
<proteinExistence type="inferred from homology"/>
<dbReference type="InterPro" id="IPR004387">
    <property type="entry name" value="Pept_M50_Zn"/>
</dbReference>
<dbReference type="Proteomes" id="UP000470875">
    <property type="component" value="Unassembled WGS sequence"/>
</dbReference>
<dbReference type="PANTHER" id="PTHR42837:SF2">
    <property type="entry name" value="MEMBRANE METALLOPROTEASE ARASP2, CHLOROPLASTIC-RELATED"/>
    <property type="match status" value="1"/>
</dbReference>
<evidence type="ECO:0000256" key="4">
    <source>
        <dbReference type="ARBA" id="ARBA00022670"/>
    </source>
</evidence>
<keyword evidence="6" id="KW-0378">Hydrolase</keyword>
<evidence type="ECO:0000256" key="9">
    <source>
        <dbReference type="ARBA" id="ARBA00023049"/>
    </source>
</evidence>
<gene>
    <name evidence="14" type="ORF">FYJ24_07955</name>
</gene>
<dbReference type="GO" id="GO:0016020">
    <property type="term" value="C:membrane"/>
    <property type="evidence" value="ECO:0007669"/>
    <property type="project" value="UniProtKB-SubCell"/>
</dbReference>
<dbReference type="RefSeq" id="WP_154545489.1">
    <property type="nucleotide sequence ID" value="NZ_VULO01000009.1"/>
</dbReference>
<accession>A0A6N7W5V7</accession>
<comment type="similarity">
    <text evidence="3">Belongs to the peptidase M50B family.</text>
</comment>
<dbReference type="SUPFAM" id="SSF50156">
    <property type="entry name" value="PDZ domain-like"/>
    <property type="match status" value="1"/>
</dbReference>
<feature type="transmembrane region" description="Helical" evidence="11">
    <location>
        <begin position="314"/>
        <end position="334"/>
    </location>
</feature>
<dbReference type="CDD" id="cd06163">
    <property type="entry name" value="S2P-M50_PDZ_RseP-like"/>
    <property type="match status" value="1"/>
</dbReference>
<keyword evidence="4 14" id="KW-0645">Protease</keyword>
<feature type="domain" description="PDZ" evidence="13">
    <location>
        <begin position="158"/>
        <end position="209"/>
    </location>
</feature>
<organism evidence="14 15">
    <name type="scientific">Scrofimicrobium canadense</name>
    <dbReference type="NCBI Taxonomy" id="2652290"/>
    <lineage>
        <taxon>Bacteria</taxon>
        <taxon>Bacillati</taxon>
        <taxon>Actinomycetota</taxon>
        <taxon>Actinomycetes</taxon>
        <taxon>Actinomycetales</taxon>
        <taxon>Actinomycetaceae</taxon>
        <taxon>Scrofimicrobium</taxon>
    </lineage>
</organism>
<keyword evidence="7" id="KW-0862">Zinc</keyword>
<comment type="cofactor">
    <cofactor evidence="1">
        <name>Zn(2+)</name>
        <dbReference type="ChEBI" id="CHEBI:29105"/>
    </cofactor>
</comment>